<dbReference type="InterPro" id="IPR001245">
    <property type="entry name" value="Ser-Thr/Tyr_kinase_cat_dom"/>
</dbReference>
<dbReference type="InterPro" id="IPR008271">
    <property type="entry name" value="Ser/Thr_kinase_AS"/>
</dbReference>
<dbReference type="Gene3D" id="3.30.200.20">
    <property type="entry name" value="Phosphorylase Kinase, domain 1"/>
    <property type="match status" value="1"/>
</dbReference>
<evidence type="ECO:0000256" key="7">
    <source>
        <dbReference type="ARBA" id="ARBA00022741"/>
    </source>
</evidence>
<sequence>MNPAKVFLVSLVIKFLLLQVSISKDTINTNELLADGETLVSSRQKFTLGFFTPGNSRNRYVGIWYTISGPMAESVVWVANREKPINDTSGVLSIDSKGNLVIYARNQTMNPIWSTNIVTVSSSMFTTSMAQLLDTGNLVLVGEDGTKSTVAWQSFDHPASMVLPGQKLGLDRGTGLNKILTSWKSQDDPATGEYSFWLVSLGCLEMFLYRGQVLWWRTGPWDGVKFNGVPEMTRHVIYTFSVVNNSHETSFTWGITDPTVTSSFYLDESGLINRGLWQDHDVKWVVFWAGPIVVCDYYGHCGPSSVCDPYNGGFECSCLPGFQPRSPNEWNSRDGTGGCVRKPGLQMCGHGDGFVKFEQAKLPDTTVARVDMSLDLQACELECLRDCSCMAYAVANISSGEGCTRWYGVLNDTGHFTYGGQDLYVRADASELAKYTKSSKGLLAKNGMLAVLVISLAVPFILVLCCLSWCMKRKRIDRSKDEFDEGLPCLDVHAISAATDNFSFSNKLGEGGFGSVYKGQLANGQEIAVKRLSATSRQGVEEFKNEVRLISKLQHKNLVRLYGCYIHGEEKMLIYEFLPNRSLNFFIFDETRRSTLDWSKRFEIILGIARGLLYLHQDSRLKIIHRDLKASNVLLDAAMNPKISDFGMAKIFGEDQTEDKTSRVMGTYGYMSPEYATHGRYSTKSDVFSYGVLMLEIISGRRNNDYVDEGPAMNLISHVWELWREGTPLDVVDPLLGQAFPTQEVLKCIQVGLLCVQENPADRPTMSATLSMLGNETALSSPRKPAFILETRHSNSDSSTPKTASVNNVSITVIEAR</sequence>
<feature type="domain" description="Apple" evidence="22">
    <location>
        <begin position="348"/>
        <end position="429"/>
    </location>
</feature>
<reference evidence="23" key="1">
    <citation type="submission" date="2022-02" db="EMBL/GenBank/DDBJ databases">
        <authorList>
            <person name="Henning P.M."/>
            <person name="McCubbin A.G."/>
            <person name="Shore J.S."/>
        </authorList>
    </citation>
    <scope>NUCLEOTIDE SEQUENCE</scope>
    <source>
        <strain evidence="23">F60SS</strain>
        <tissue evidence="23">Leaves</tissue>
    </source>
</reference>
<dbReference type="FunFam" id="2.90.10.10:FF:000005">
    <property type="entry name" value="G-type lectin S-receptor-like serine/threonine-protein kinase"/>
    <property type="match status" value="1"/>
</dbReference>
<dbReference type="GO" id="GO:0005524">
    <property type="term" value="F:ATP binding"/>
    <property type="evidence" value="ECO:0007669"/>
    <property type="project" value="UniProtKB-UniRule"/>
</dbReference>
<evidence type="ECO:0000256" key="13">
    <source>
        <dbReference type="ARBA" id="ARBA00023180"/>
    </source>
</evidence>
<dbReference type="InterPro" id="IPR021820">
    <property type="entry name" value="S-locus_recpt_kinase_C"/>
</dbReference>
<dbReference type="CDD" id="cd00054">
    <property type="entry name" value="EGF_CA"/>
    <property type="match status" value="1"/>
</dbReference>
<dbReference type="PROSITE" id="PS50011">
    <property type="entry name" value="PROTEIN_KINASE_DOM"/>
    <property type="match status" value="1"/>
</dbReference>
<dbReference type="Gene3D" id="1.10.510.10">
    <property type="entry name" value="Transferase(Phosphotransferase) domain 1"/>
    <property type="match status" value="1"/>
</dbReference>
<keyword evidence="6 19" id="KW-0732">Signal</keyword>
<evidence type="ECO:0000256" key="10">
    <source>
        <dbReference type="ARBA" id="ARBA00022989"/>
    </source>
</evidence>
<keyword evidence="24" id="KW-1185">Reference proteome</keyword>
<organism evidence="23 24">
    <name type="scientific">Turnera subulata</name>
    <dbReference type="NCBI Taxonomy" id="218843"/>
    <lineage>
        <taxon>Eukaryota</taxon>
        <taxon>Viridiplantae</taxon>
        <taxon>Streptophyta</taxon>
        <taxon>Embryophyta</taxon>
        <taxon>Tracheophyta</taxon>
        <taxon>Spermatophyta</taxon>
        <taxon>Magnoliopsida</taxon>
        <taxon>eudicotyledons</taxon>
        <taxon>Gunneridae</taxon>
        <taxon>Pentapetalae</taxon>
        <taxon>rosids</taxon>
        <taxon>fabids</taxon>
        <taxon>Malpighiales</taxon>
        <taxon>Passifloraceae</taxon>
        <taxon>Turnera</taxon>
    </lineage>
</organism>
<dbReference type="Pfam" id="PF01453">
    <property type="entry name" value="B_lectin"/>
    <property type="match status" value="1"/>
</dbReference>
<evidence type="ECO:0000256" key="1">
    <source>
        <dbReference type="ARBA" id="ARBA00004251"/>
    </source>
</evidence>
<evidence type="ECO:0000256" key="2">
    <source>
        <dbReference type="ARBA" id="ARBA00022475"/>
    </source>
</evidence>
<feature type="signal peptide" evidence="19">
    <location>
        <begin position="1"/>
        <end position="23"/>
    </location>
</feature>
<dbReference type="GO" id="GO:0005886">
    <property type="term" value="C:plasma membrane"/>
    <property type="evidence" value="ECO:0007669"/>
    <property type="project" value="UniProtKB-SubCell"/>
</dbReference>
<dbReference type="Pfam" id="PF00954">
    <property type="entry name" value="S_locus_glycop"/>
    <property type="match status" value="1"/>
</dbReference>
<evidence type="ECO:0000256" key="19">
    <source>
        <dbReference type="SAM" id="SignalP"/>
    </source>
</evidence>
<keyword evidence="10 18" id="KW-1133">Transmembrane helix</keyword>
<keyword evidence="7 16" id="KW-0547">Nucleotide-binding</keyword>
<dbReference type="PROSITE" id="PS50927">
    <property type="entry name" value="BULB_LECTIN"/>
    <property type="match status" value="1"/>
</dbReference>
<name>A0A9Q0J3I2_9ROSI</name>
<dbReference type="InterPro" id="IPR000719">
    <property type="entry name" value="Prot_kinase_dom"/>
</dbReference>
<evidence type="ECO:0000259" key="22">
    <source>
        <dbReference type="PROSITE" id="PS50948"/>
    </source>
</evidence>
<comment type="subcellular location">
    <subcellularLocation>
        <location evidence="1">Cell membrane</location>
        <topology evidence="1">Single-pass type I membrane protein</topology>
    </subcellularLocation>
</comment>
<dbReference type="InterPro" id="IPR036426">
    <property type="entry name" value="Bulb-type_lectin_dom_sf"/>
</dbReference>
<evidence type="ECO:0000256" key="18">
    <source>
        <dbReference type="SAM" id="Phobius"/>
    </source>
</evidence>
<evidence type="ECO:0000256" key="17">
    <source>
        <dbReference type="PROSITE-ProRule" id="PRU10141"/>
    </source>
</evidence>
<evidence type="ECO:0000256" key="4">
    <source>
        <dbReference type="ARBA" id="ARBA00022679"/>
    </source>
</evidence>
<dbReference type="InterPro" id="IPR011009">
    <property type="entry name" value="Kinase-like_dom_sf"/>
</dbReference>
<feature type="domain" description="Protein kinase" evidence="20">
    <location>
        <begin position="502"/>
        <end position="779"/>
    </location>
</feature>
<dbReference type="PANTHER" id="PTHR27002">
    <property type="entry name" value="RECEPTOR-LIKE SERINE/THREONINE-PROTEIN KINASE SD1-8"/>
    <property type="match status" value="1"/>
</dbReference>
<comment type="catalytic activity">
    <reaction evidence="15 16">
        <text>L-seryl-[protein] + ATP = O-phospho-L-seryl-[protein] + ADP + H(+)</text>
        <dbReference type="Rhea" id="RHEA:17989"/>
        <dbReference type="Rhea" id="RHEA-COMP:9863"/>
        <dbReference type="Rhea" id="RHEA-COMP:11604"/>
        <dbReference type="ChEBI" id="CHEBI:15378"/>
        <dbReference type="ChEBI" id="CHEBI:29999"/>
        <dbReference type="ChEBI" id="CHEBI:30616"/>
        <dbReference type="ChEBI" id="CHEBI:83421"/>
        <dbReference type="ChEBI" id="CHEBI:456216"/>
        <dbReference type="EC" id="2.7.11.1"/>
    </reaction>
</comment>
<keyword evidence="11 18" id="KW-0472">Membrane</keyword>
<dbReference type="GO" id="GO:0048544">
    <property type="term" value="P:recognition of pollen"/>
    <property type="evidence" value="ECO:0007669"/>
    <property type="project" value="InterPro"/>
</dbReference>
<dbReference type="EC" id="2.7.11.1" evidence="16"/>
<dbReference type="AlphaFoldDB" id="A0A9Q0J3I2"/>
<evidence type="ECO:0000256" key="15">
    <source>
        <dbReference type="ARBA" id="ARBA00048679"/>
    </source>
</evidence>
<feature type="transmembrane region" description="Helical" evidence="18">
    <location>
        <begin position="447"/>
        <end position="470"/>
    </location>
</feature>
<proteinExistence type="inferred from homology"/>
<comment type="catalytic activity">
    <reaction evidence="14 16">
        <text>L-threonyl-[protein] + ATP = O-phospho-L-threonyl-[protein] + ADP + H(+)</text>
        <dbReference type="Rhea" id="RHEA:46608"/>
        <dbReference type="Rhea" id="RHEA-COMP:11060"/>
        <dbReference type="Rhea" id="RHEA-COMP:11605"/>
        <dbReference type="ChEBI" id="CHEBI:15378"/>
        <dbReference type="ChEBI" id="CHEBI:30013"/>
        <dbReference type="ChEBI" id="CHEBI:30616"/>
        <dbReference type="ChEBI" id="CHEBI:61977"/>
        <dbReference type="ChEBI" id="CHEBI:456216"/>
        <dbReference type="EC" id="2.7.11.1"/>
    </reaction>
</comment>
<comment type="similarity">
    <text evidence="16">Belongs to the protein kinase superfamily. Ser/Thr protein kinase family.</text>
</comment>
<dbReference type="PROSITE" id="PS00108">
    <property type="entry name" value="PROTEIN_KINASE_ST"/>
    <property type="match status" value="1"/>
</dbReference>
<dbReference type="GO" id="GO:0004674">
    <property type="term" value="F:protein serine/threonine kinase activity"/>
    <property type="evidence" value="ECO:0007669"/>
    <property type="project" value="UniProtKB-KW"/>
</dbReference>
<dbReference type="FunFam" id="1.10.510.10:FF:000060">
    <property type="entry name" value="G-type lectin S-receptor-like serine/threonine-protein kinase"/>
    <property type="match status" value="1"/>
</dbReference>
<evidence type="ECO:0000256" key="8">
    <source>
        <dbReference type="ARBA" id="ARBA00022777"/>
    </source>
</evidence>
<dbReference type="InterPro" id="IPR003609">
    <property type="entry name" value="Pan_app"/>
</dbReference>
<dbReference type="PROSITE" id="PS00107">
    <property type="entry name" value="PROTEIN_KINASE_ATP"/>
    <property type="match status" value="1"/>
</dbReference>
<evidence type="ECO:0000256" key="3">
    <source>
        <dbReference type="ARBA" id="ARBA00022527"/>
    </source>
</evidence>
<evidence type="ECO:0000256" key="14">
    <source>
        <dbReference type="ARBA" id="ARBA00047899"/>
    </source>
</evidence>
<dbReference type="InterPro" id="IPR024171">
    <property type="entry name" value="SRK-like_kinase"/>
</dbReference>
<keyword evidence="4 16" id="KW-0808">Transferase</keyword>
<evidence type="ECO:0000256" key="9">
    <source>
        <dbReference type="ARBA" id="ARBA00022840"/>
    </source>
</evidence>
<evidence type="ECO:0000256" key="11">
    <source>
        <dbReference type="ARBA" id="ARBA00023136"/>
    </source>
</evidence>
<gene>
    <name evidence="23" type="ORF">Tsubulata_513111</name>
</gene>
<evidence type="ECO:0000313" key="23">
    <source>
        <dbReference type="EMBL" id="KAJ4828226.1"/>
    </source>
</evidence>
<keyword evidence="2" id="KW-1003">Cell membrane</keyword>
<dbReference type="SMART" id="SM00108">
    <property type="entry name" value="B_lectin"/>
    <property type="match status" value="1"/>
</dbReference>
<keyword evidence="9 16" id="KW-0067">ATP-binding</keyword>
<dbReference type="Pfam" id="PF07714">
    <property type="entry name" value="PK_Tyr_Ser-Thr"/>
    <property type="match status" value="1"/>
</dbReference>
<dbReference type="PIRSF" id="PIRSF000641">
    <property type="entry name" value="SRK"/>
    <property type="match status" value="1"/>
</dbReference>
<dbReference type="CDD" id="cd00028">
    <property type="entry name" value="B_lectin"/>
    <property type="match status" value="1"/>
</dbReference>
<evidence type="ECO:0000256" key="16">
    <source>
        <dbReference type="PIRNR" id="PIRNR000641"/>
    </source>
</evidence>
<keyword evidence="12" id="KW-1015">Disulfide bond</keyword>
<evidence type="ECO:0000259" key="20">
    <source>
        <dbReference type="PROSITE" id="PS50011"/>
    </source>
</evidence>
<reference evidence="23" key="2">
    <citation type="journal article" date="2023" name="Plants (Basel)">
        <title>Annotation of the Turnera subulata (Passifloraceae) Draft Genome Reveals the S-Locus Evolved after the Divergence of Turneroideae from Passifloroideae in a Stepwise Manner.</title>
        <authorList>
            <person name="Henning P.M."/>
            <person name="Roalson E.H."/>
            <person name="Mir W."/>
            <person name="McCubbin A.G."/>
            <person name="Shore J.S."/>
        </authorList>
    </citation>
    <scope>NUCLEOTIDE SEQUENCE</scope>
    <source>
        <strain evidence="23">F60SS</strain>
    </source>
</reference>
<dbReference type="SMART" id="SM00220">
    <property type="entry name" value="S_TKc"/>
    <property type="match status" value="1"/>
</dbReference>
<dbReference type="SUPFAM" id="SSF56112">
    <property type="entry name" value="Protein kinase-like (PK-like)"/>
    <property type="match status" value="1"/>
</dbReference>
<evidence type="ECO:0000259" key="21">
    <source>
        <dbReference type="PROSITE" id="PS50927"/>
    </source>
</evidence>
<dbReference type="Proteomes" id="UP001141552">
    <property type="component" value="Unassembled WGS sequence"/>
</dbReference>
<dbReference type="OrthoDB" id="785331at2759"/>
<evidence type="ECO:0000256" key="5">
    <source>
        <dbReference type="ARBA" id="ARBA00022692"/>
    </source>
</evidence>
<dbReference type="InterPro" id="IPR000858">
    <property type="entry name" value="S_locus_glycoprot_dom"/>
</dbReference>
<evidence type="ECO:0000256" key="6">
    <source>
        <dbReference type="ARBA" id="ARBA00022729"/>
    </source>
</evidence>
<keyword evidence="13" id="KW-0325">Glycoprotein</keyword>
<feature type="chain" id="PRO_5040231453" description="Receptor-like serine/threonine-protein kinase" evidence="19">
    <location>
        <begin position="24"/>
        <end position="817"/>
    </location>
</feature>
<feature type="domain" description="Bulb-type lectin" evidence="21">
    <location>
        <begin position="24"/>
        <end position="153"/>
    </location>
</feature>
<dbReference type="InterPro" id="IPR017441">
    <property type="entry name" value="Protein_kinase_ATP_BS"/>
</dbReference>
<dbReference type="InterPro" id="IPR001480">
    <property type="entry name" value="Bulb-type_lectin_dom"/>
</dbReference>
<keyword evidence="8 16" id="KW-0418">Kinase</keyword>
<dbReference type="SMART" id="SM00473">
    <property type="entry name" value="PAN_AP"/>
    <property type="match status" value="1"/>
</dbReference>
<dbReference type="Gene3D" id="2.90.10.10">
    <property type="entry name" value="Bulb-type lectin domain"/>
    <property type="match status" value="1"/>
</dbReference>
<evidence type="ECO:0000313" key="24">
    <source>
        <dbReference type="Proteomes" id="UP001141552"/>
    </source>
</evidence>
<dbReference type="Pfam" id="PF08276">
    <property type="entry name" value="PAN_2"/>
    <property type="match status" value="1"/>
</dbReference>
<evidence type="ECO:0000256" key="12">
    <source>
        <dbReference type="ARBA" id="ARBA00023157"/>
    </source>
</evidence>
<dbReference type="PANTHER" id="PTHR27002:SF981">
    <property type="entry name" value="NON-SPECIFIC SERINE_THREONINE PROTEIN KINASE"/>
    <property type="match status" value="1"/>
</dbReference>
<dbReference type="FunFam" id="3.30.200.20:FF:000195">
    <property type="entry name" value="G-type lectin S-receptor-like serine/threonine-protein kinase"/>
    <property type="match status" value="1"/>
</dbReference>
<protein>
    <recommendedName>
        <fullName evidence="16">Receptor-like serine/threonine-protein kinase</fullName>
        <ecNumber evidence="16">2.7.11.1</ecNumber>
    </recommendedName>
</protein>
<feature type="binding site" evidence="17">
    <location>
        <position position="530"/>
    </location>
    <ligand>
        <name>ATP</name>
        <dbReference type="ChEBI" id="CHEBI:30616"/>
    </ligand>
</feature>
<dbReference type="EMBL" id="JAKUCV010006224">
    <property type="protein sequence ID" value="KAJ4828226.1"/>
    <property type="molecule type" value="Genomic_DNA"/>
</dbReference>
<dbReference type="CDD" id="cd01098">
    <property type="entry name" value="PAN_AP_plant"/>
    <property type="match status" value="1"/>
</dbReference>
<dbReference type="CDD" id="cd14066">
    <property type="entry name" value="STKc_IRAK"/>
    <property type="match status" value="1"/>
</dbReference>
<accession>A0A9Q0J3I2</accession>
<dbReference type="Pfam" id="PF11883">
    <property type="entry name" value="DUF3403"/>
    <property type="match status" value="1"/>
</dbReference>
<keyword evidence="5 18" id="KW-0812">Transmembrane</keyword>
<keyword evidence="3 16" id="KW-0723">Serine/threonine-protein kinase</keyword>
<dbReference type="PROSITE" id="PS50948">
    <property type="entry name" value="PAN"/>
    <property type="match status" value="1"/>
</dbReference>
<dbReference type="SUPFAM" id="SSF51110">
    <property type="entry name" value="alpha-D-mannose-specific plant lectins"/>
    <property type="match status" value="1"/>
</dbReference>
<comment type="caution">
    <text evidence="23">The sequence shown here is derived from an EMBL/GenBank/DDBJ whole genome shotgun (WGS) entry which is preliminary data.</text>
</comment>